<accession>L1IKE6</accession>
<evidence type="ECO:0000313" key="5">
    <source>
        <dbReference type="EnsemblProtists" id="EKX36389"/>
    </source>
</evidence>
<dbReference type="EnsemblProtists" id="EKX36389">
    <property type="protein sequence ID" value="EKX36389"/>
    <property type="gene ID" value="GUITHDRAFT_78958"/>
</dbReference>
<keyword evidence="6" id="KW-1185">Reference proteome</keyword>
<feature type="non-terminal residue" evidence="4">
    <location>
        <position position="180"/>
    </location>
</feature>
<dbReference type="InterPro" id="IPR051276">
    <property type="entry name" value="Saccharopine_DH-like_oxidrdct"/>
</dbReference>
<dbReference type="PANTHER" id="PTHR12286">
    <property type="entry name" value="SACCHAROPINE DEHYDROGENASE-LIKE OXIDOREDUCTASE"/>
    <property type="match status" value="1"/>
</dbReference>
<dbReference type="GO" id="GO:0009247">
    <property type="term" value="P:glycolipid biosynthetic process"/>
    <property type="evidence" value="ECO:0007669"/>
    <property type="project" value="TreeGrafter"/>
</dbReference>
<sequence>MRDDILTSPEVKRLTQQLSPPPERANRPIDIVVMGATGLTGKILAQYLSEIHPEMKIALAGRSLKKLEATRDELGIPSSQCQIIIADASNLQSLFDMCKQTKVVASTAGPYKKLGNLIYHACAFTGTHYADITGEVDWVKHMGSMYEGVAKKTGASLVSCCGFDSVPSEIGCFMSCKLFK</sequence>
<dbReference type="InterPro" id="IPR005097">
    <property type="entry name" value="Sacchrp_dh_NADP-bd"/>
</dbReference>
<dbReference type="OMA" id="ARTHWAD"/>
<dbReference type="PaxDb" id="55529-EKX36389"/>
<evidence type="ECO:0000313" key="4">
    <source>
        <dbReference type="EMBL" id="EKX36389.1"/>
    </source>
</evidence>
<feature type="domain" description="Saccharopine dehydrogenase NADP binding" evidence="3">
    <location>
        <begin position="31"/>
        <end position="133"/>
    </location>
</feature>
<dbReference type="InterPro" id="IPR036291">
    <property type="entry name" value="NAD(P)-bd_dom_sf"/>
</dbReference>
<dbReference type="SUPFAM" id="SSF51735">
    <property type="entry name" value="NAD(P)-binding Rossmann-fold domains"/>
    <property type="match status" value="1"/>
</dbReference>
<comment type="similarity">
    <text evidence="1">Belongs to the saccharopine dehydrogenase family.</text>
</comment>
<evidence type="ECO:0000256" key="1">
    <source>
        <dbReference type="ARBA" id="ARBA00038048"/>
    </source>
</evidence>
<evidence type="ECO:0000313" key="6">
    <source>
        <dbReference type="Proteomes" id="UP000011087"/>
    </source>
</evidence>
<dbReference type="HOGENOM" id="CLU_031002_4_1_1"/>
<proteinExistence type="inferred from homology"/>
<dbReference type="EMBL" id="JH993075">
    <property type="protein sequence ID" value="EKX36389.1"/>
    <property type="molecule type" value="Genomic_DNA"/>
</dbReference>
<feature type="region of interest" description="Disordered" evidence="2">
    <location>
        <begin position="1"/>
        <end position="26"/>
    </location>
</feature>
<organism evidence="4">
    <name type="scientific">Guillardia theta (strain CCMP2712)</name>
    <name type="common">Cryptophyte</name>
    <dbReference type="NCBI Taxonomy" id="905079"/>
    <lineage>
        <taxon>Eukaryota</taxon>
        <taxon>Cryptophyceae</taxon>
        <taxon>Pyrenomonadales</taxon>
        <taxon>Geminigeraceae</taxon>
        <taxon>Guillardia</taxon>
    </lineage>
</organism>
<evidence type="ECO:0000259" key="3">
    <source>
        <dbReference type="Pfam" id="PF03435"/>
    </source>
</evidence>
<reference evidence="6" key="2">
    <citation type="submission" date="2012-11" db="EMBL/GenBank/DDBJ databases">
        <authorList>
            <person name="Kuo A."/>
            <person name="Curtis B.A."/>
            <person name="Tanifuji G."/>
            <person name="Burki F."/>
            <person name="Gruber A."/>
            <person name="Irimia M."/>
            <person name="Maruyama S."/>
            <person name="Arias M.C."/>
            <person name="Ball S.G."/>
            <person name="Gile G.H."/>
            <person name="Hirakawa Y."/>
            <person name="Hopkins J.F."/>
            <person name="Rensing S.A."/>
            <person name="Schmutz J."/>
            <person name="Symeonidi A."/>
            <person name="Elias M."/>
            <person name="Eveleigh R.J."/>
            <person name="Herman E.K."/>
            <person name="Klute M.J."/>
            <person name="Nakayama T."/>
            <person name="Obornik M."/>
            <person name="Reyes-Prieto A."/>
            <person name="Armbrust E.V."/>
            <person name="Aves S.J."/>
            <person name="Beiko R.G."/>
            <person name="Coutinho P."/>
            <person name="Dacks J.B."/>
            <person name="Durnford D.G."/>
            <person name="Fast N.M."/>
            <person name="Green B.R."/>
            <person name="Grisdale C."/>
            <person name="Hempe F."/>
            <person name="Henrissat B."/>
            <person name="Hoppner M.P."/>
            <person name="Ishida K.-I."/>
            <person name="Kim E."/>
            <person name="Koreny L."/>
            <person name="Kroth P.G."/>
            <person name="Liu Y."/>
            <person name="Malik S.-B."/>
            <person name="Maier U.G."/>
            <person name="McRose D."/>
            <person name="Mock T."/>
            <person name="Neilson J.A."/>
            <person name="Onodera N.T."/>
            <person name="Poole A.M."/>
            <person name="Pritham E.J."/>
            <person name="Richards T.A."/>
            <person name="Rocap G."/>
            <person name="Roy S.W."/>
            <person name="Sarai C."/>
            <person name="Schaack S."/>
            <person name="Shirato S."/>
            <person name="Slamovits C.H."/>
            <person name="Spencer D.F."/>
            <person name="Suzuki S."/>
            <person name="Worden A.Z."/>
            <person name="Zauner S."/>
            <person name="Barry K."/>
            <person name="Bell C."/>
            <person name="Bharti A.K."/>
            <person name="Crow J.A."/>
            <person name="Grimwood J."/>
            <person name="Kramer R."/>
            <person name="Lindquist E."/>
            <person name="Lucas S."/>
            <person name="Salamov A."/>
            <person name="McFadden G.I."/>
            <person name="Lane C.E."/>
            <person name="Keeling P.J."/>
            <person name="Gray M.W."/>
            <person name="Grigoriev I.V."/>
            <person name="Archibald J.M."/>
        </authorList>
    </citation>
    <scope>NUCLEOTIDE SEQUENCE</scope>
    <source>
        <strain evidence="6">CCMP2712</strain>
    </source>
</reference>
<name>L1IKE6_GUITC</name>
<dbReference type="OrthoDB" id="10268090at2759"/>
<dbReference type="Pfam" id="PF03435">
    <property type="entry name" value="Sacchrp_dh_NADP"/>
    <property type="match status" value="1"/>
</dbReference>
<dbReference type="Proteomes" id="UP000011087">
    <property type="component" value="Unassembled WGS sequence"/>
</dbReference>
<feature type="compositionally biased region" description="Basic and acidic residues" evidence="2">
    <location>
        <begin position="1"/>
        <end position="13"/>
    </location>
</feature>
<dbReference type="GO" id="GO:0005886">
    <property type="term" value="C:plasma membrane"/>
    <property type="evidence" value="ECO:0007669"/>
    <property type="project" value="TreeGrafter"/>
</dbReference>
<dbReference type="eggNOG" id="KOG2733">
    <property type="taxonomic scope" value="Eukaryota"/>
</dbReference>
<protein>
    <recommendedName>
        <fullName evidence="3">Saccharopine dehydrogenase NADP binding domain-containing protein</fullName>
    </recommendedName>
</protein>
<dbReference type="AlphaFoldDB" id="L1IKE6"/>
<reference evidence="5" key="3">
    <citation type="submission" date="2016-03" db="UniProtKB">
        <authorList>
            <consortium name="EnsemblProtists"/>
        </authorList>
    </citation>
    <scope>IDENTIFICATION</scope>
</reference>
<evidence type="ECO:0000256" key="2">
    <source>
        <dbReference type="SAM" id="MobiDB-lite"/>
    </source>
</evidence>
<dbReference type="GO" id="GO:0005811">
    <property type="term" value="C:lipid droplet"/>
    <property type="evidence" value="ECO:0007669"/>
    <property type="project" value="TreeGrafter"/>
</dbReference>
<dbReference type="RefSeq" id="XP_005823369.1">
    <property type="nucleotide sequence ID" value="XM_005823312.1"/>
</dbReference>
<dbReference type="PANTHER" id="PTHR12286:SF5">
    <property type="entry name" value="SACCHAROPINE DEHYDROGENASE-LIKE OXIDOREDUCTASE"/>
    <property type="match status" value="1"/>
</dbReference>
<reference evidence="4 6" key="1">
    <citation type="journal article" date="2012" name="Nature">
        <title>Algal genomes reveal evolutionary mosaicism and the fate of nucleomorphs.</title>
        <authorList>
            <consortium name="DOE Joint Genome Institute"/>
            <person name="Curtis B.A."/>
            <person name="Tanifuji G."/>
            <person name="Burki F."/>
            <person name="Gruber A."/>
            <person name="Irimia M."/>
            <person name="Maruyama S."/>
            <person name="Arias M.C."/>
            <person name="Ball S.G."/>
            <person name="Gile G.H."/>
            <person name="Hirakawa Y."/>
            <person name="Hopkins J.F."/>
            <person name="Kuo A."/>
            <person name="Rensing S.A."/>
            <person name="Schmutz J."/>
            <person name="Symeonidi A."/>
            <person name="Elias M."/>
            <person name="Eveleigh R.J."/>
            <person name="Herman E.K."/>
            <person name="Klute M.J."/>
            <person name="Nakayama T."/>
            <person name="Obornik M."/>
            <person name="Reyes-Prieto A."/>
            <person name="Armbrust E.V."/>
            <person name="Aves S.J."/>
            <person name="Beiko R.G."/>
            <person name="Coutinho P."/>
            <person name="Dacks J.B."/>
            <person name="Durnford D.G."/>
            <person name="Fast N.M."/>
            <person name="Green B.R."/>
            <person name="Grisdale C.J."/>
            <person name="Hempel F."/>
            <person name="Henrissat B."/>
            <person name="Hoppner M.P."/>
            <person name="Ishida K."/>
            <person name="Kim E."/>
            <person name="Koreny L."/>
            <person name="Kroth P.G."/>
            <person name="Liu Y."/>
            <person name="Malik S.B."/>
            <person name="Maier U.G."/>
            <person name="McRose D."/>
            <person name="Mock T."/>
            <person name="Neilson J.A."/>
            <person name="Onodera N.T."/>
            <person name="Poole A.M."/>
            <person name="Pritham E.J."/>
            <person name="Richards T.A."/>
            <person name="Rocap G."/>
            <person name="Roy S.W."/>
            <person name="Sarai C."/>
            <person name="Schaack S."/>
            <person name="Shirato S."/>
            <person name="Slamovits C.H."/>
            <person name="Spencer D.F."/>
            <person name="Suzuki S."/>
            <person name="Worden A.Z."/>
            <person name="Zauner S."/>
            <person name="Barry K."/>
            <person name="Bell C."/>
            <person name="Bharti A.K."/>
            <person name="Crow J.A."/>
            <person name="Grimwood J."/>
            <person name="Kramer R."/>
            <person name="Lindquist E."/>
            <person name="Lucas S."/>
            <person name="Salamov A."/>
            <person name="McFadden G.I."/>
            <person name="Lane C.E."/>
            <person name="Keeling P.J."/>
            <person name="Gray M.W."/>
            <person name="Grigoriev I.V."/>
            <person name="Archibald J.M."/>
        </authorList>
    </citation>
    <scope>NUCLEOTIDE SEQUENCE</scope>
    <source>
        <strain evidence="4 6">CCMP2712</strain>
    </source>
</reference>
<dbReference type="GeneID" id="17293090"/>
<dbReference type="GO" id="GO:0005739">
    <property type="term" value="C:mitochondrion"/>
    <property type="evidence" value="ECO:0007669"/>
    <property type="project" value="TreeGrafter"/>
</dbReference>
<dbReference type="STRING" id="905079.L1IKE6"/>
<dbReference type="Gene3D" id="3.40.50.720">
    <property type="entry name" value="NAD(P)-binding Rossmann-like Domain"/>
    <property type="match status" value="1"/>
</dbReference>
<gene>
    <name evidence="4" type="ORF">GUITHDRAFT_78958</name>
</gene>
<dbReference type="KEGG" id="gtt:GUITHDRAFT_78958"/>